<comment type="caution">
    <text evidence="6">The sequence shown here is derived from an EMBL/GenBank/DDBJ whole genome shotgun (WGS) entry which is preliminary data.</text>
</comment>
<evidence type="ECO:0000313" key="7">
    <source>
        <dbReference type="Proteomes" id="UP000541444"/>
    </source>
</evidence>
<dbReference type="AlphaFoldDB" id="A0A7J7MXH5"/>
<gene>
    <name evidence="6" type="ORF">GIB67_008012</name>
</gene>
<dbReference type="SUPFAM" id="SSF48334">
    <property type="entry name" value="DNA repair protein MutS, domain III"/>
    <property type="match status" value="1"/>
</dbReference>
<dbReference type="InterPro" id="IPR007696">
    <property type="entry name" value="DNA_mismatch_repair_MutS_core"/>
</dbReference>
<dbReference type="GO" id="GO:0006298">
    <property type="term" value="P:mismatch repair"/>
    <property type="evidence" value="ECO:0007669"/>
    <property type="project" value="InterPro"/>
</dbReference>
<reference evidence="6 7" key="1">
    <citation type="journal article" date="2020" name="IScience">
        <title>Genome Sequencing of the Endangered Kingdonia uniflora (Circaeasteraceae, Ranunculales) Reveals Potential Mechanisms of Evolutionary Specialization.</title>
        <authorList>
            <person name="Sun Y."/>
            <person name="Deng T."/>
            <person name="Zhang A."/>
            <person name="Moore M.J."/>
            <person name="Landis J.B."/>
            <person name="Lin N."/>
            <person name="Zhang H."/>
            <person name="Zhang X."/>
            <person name="Huang J."/>
            <person name="Zhang X."/>
            <person name="Sun H."/>
            <person name="Wang H."/>
        </authorList>
    </citation>
    <scope>NUCLEOTIDE SEQUENCE [LARGE SCALE GENOMIC DNA]</scope>
    <source>
        <strain evidence="6">TB1705</strain>
        <tissue evidence="6">Leaf</tissue>
    </source>
</reference>
<keyword evidence="7" id="KW-1185">Reference proteome</keyword>
<evidence type="ECO:0000313" key="6">
    <source>
        <dbReference type="EMBL" id="KAF6159583.1"/>
    </source>
</evidence>
<name>A0A7J7MXH5_9MAGN</name>
<proteinExistence type="predicted"/>
<keyword evidence="3" id="KW-0238">DNA-binding</keyword>
<dbReference type="GO" id="GO:0006312">
    <property type="term" value="P:mitotic recombination"/>
    <property type="evidence" value="ECO:0007669"/>
    <property type="project" value="TreeGrafter"/>
</dbReference>
<evidence type="ECO:0000256" key="2">
    <source>
        <dbReference type="ARBA" id="ARBA00022840"/>
    </source>
</evidence>
<feature type="non-terminal residue" evidence="6">
    <location>
        <position position="1"/>
    </location>
</feature>
<dbReference type="InterPro" id="IPR027417">
    <property type="entry name" value="P-loop_NTPase"/>
</dbReference>
<dbReference type="FunFam" id="3.40.50.300:FF:002130">
    <property type="entry name" value="DNA mismatch repair protein MSH3"/>
    <property type="match status" value="1"/>
</dbReference>
<dbReference type="PANTHER" id="PTHR11361:SF122">
    <property type="entry name" value="DNA MISMATCH REPAIR PROTEIN MSH3"/>
    <property type="match status" value="1"/>
</dbReference>
<keyword evidence="2" id="KW-0067">ATP-binding</keyword>
<organism evidence="6 7">
    <name type="scientific">Kingdonia uniflora</name>
    <dbReference type="NCBI Taxonomy" id="39325"/>
    <lineage>
        <taxon>Eukaryota</taxon>
        <taxon>Viridiplantae</taxon>
        <taxon>Streptophyta</taxon>
        <taxon>Embryophyta</taxon>
        <taxon>Tracheophyta</taxon>
        <taxon>Spermatophyta</taxon>
        <taxon>Magnoliopsida</taxon>
        <taxon>Ranunculales</taxon>
        <taxon>Circaeasteraceae</taxon>
        <taxon>Kingdonia</taxon>
    </lineage>
</organism>
<dbReference type="Proteomes" id="UP000541444">
    <property type="component" value="Unassembled WGS sequence"/>
</dbReference>
<dbReference type="SUPFAM" id="SSF52540">
    <property type="entry name" value="P-loop containing nucleoside triphosphate hydrolases"/>
    <property type="match status" value="1"/>
</dbReference>
<protein>
    <recommendedName>
        <fullName evidence="5">DNA mismatch repair proteins mutS family domain-containing protein</fullName>
    </recommendedName>
</protein>
<evidence type="ECO:0000259" key="5">
    <source>
        <dbReference type="PROSITE" id="PS00486"/>
    </source>
</evidence>
<keyword evidence="4" id="KW-0234">DNA repair</keyword>
<dbReference type="InterPro" id="IPR000432">
    <property type="entry name" value="DNA_mismatch_repair_MutS_C"/>
</dbReference>
<evidence type="ECO:0000256" key="1">
    <source>
        <dbReference type="ARBA" id="ARBA00022741"/>
    </source>
</evidence>
<dbReference type="InterPro" id="IPR045076">
    <property type="entry name" value="MutS"/>
</dbReference>
<dbReference type="Gene3D" id="1.10.1420.10">
    <property type="match status" value="2"/>
</dbReference>
<evidence type="ECO:0000256" key="4">
    <source>
        <dbReference type="ARBA" id="ARBA00023204"/>
    </source>
</evidence>
<dbReference type="OrthoDB" id="10252754at2759"/>
<dbReference type="PROSITE" id="PS00486">
    <property type="entry name" value="DNA_MISMATCH_REPAIR_2"/>
    <property type="match status" value="1"/>
</dbReference>
<accession>A0A7J7MXH5</accession>
<dbReference type="GO" id="GO:0030983">
    <property type="term" value="F:mismatched DNA binding"/>
    <property type="evidence" value="ECO:0007669"/>
    <property type="project" value="InterPro"/>
</dbReference>
<dbReference type="PANTHER" id="PTHR11361">
    <property type="entry name" value="DNA MISMATCH REPAIR PROTEIN MUTS FAMILY MEMBER"/>
    <property type="match status" value="1"/>
</dbReference>
<dbReference type="EMBL" id="JACGCM010001190">
    <property type="protein sequence ID" value="KAF6159583.1"/>
    <property type="molecule type" value="Genomic_DNA"/>
</dbReference>
<evidence type="ECO:0000256" key="3">
    <source>
        <dbReference type="ARBA" id="ARBA00023125"/>
    </source>
</evidence>
<dbReference type="GO" id="GO:0005524">
    <property type="term" value="F:ATP binding"/>
    <property type="evidence" value="ECO:0007669"/>
    <property type="project" value="UniProtKB-KW"/>
</dbReference>
<feature type="domain" description="DNA mismatch repair proteins mutS family" evidence="5">
    <location>
        <begin position="422"/>
        <end position="438"/>
    </location>
</feature>
<dbReference type="InterPro" id="IPR036187">
    <property type="entry name" value="DNA_mismatch_repair_MutS_sf"/>
</dbReference>
<dbReference type="Gene3D" id="3.40.50.300">
    <property type="entry name" value="P-loop containing nucleotide triphosphate hydrolases"/>
    <property type="match status" value="1"/>
</dbReference>
<dbReference type="Pfam" id="PF00488">
    <property type="entry name" value="MutS_V"/>
    <property type="match status" value="1"/>
</dbReference>
<keyword evidence="4" id="KW-0227">DNA damage</keyword>
<dbReference type="GO" id="GO:0005634">
    <property type="term" value="C:nucleus"/>
    <property type="evidence" value="ECO:0007669"/>
    <property type="project" value="TreeGrafter"/>
</dbReference>
<keyword evidence="1" id="KW-0547">Nucleotide-binding</keyword>
<dbReference type="SMART" id="SM00534">
    <property type="entry name" value="MUTSac"/>
    <property type="match status" value="1"/>
</dbReference>
<dbReference type="GO" id="GO:0140664">
    <property type="term" value="F:ATP-dependent DNA damage sensor activity"/>
    <property type="evidence" value="ECO:0007669"/>
    <property type="project" value="InterPro"/>
</dbReference>
<sequence length="538" mass="60219">THDVHLKVPEFDGKSDADAFIEWLDKVERVFNYKKYGDPKQVTIVESRLTGFALTWWNSVQQARRTSGYRYITEWWKMRRELKERCGKPGYQKRDCPAFAKKDGLVVDGMRESVIANVQRVLLDQEETEMYTTFVRDLCTIGDGQLVGYGSFTFLALIPGLISLQNAEPINHGAGIYAVSVIPFMGSMTGLTSNTLIPHTYNIPTSVQLPSHVRVPLDWVKVNSTKKTIRYHPPEVLKALDQLLLAKEEVTVACRAAWVLFLEEFGKYYAEFQISVQAFAALDCLHSLAILSRNKNYVRPVFVDDNEPMQIHIQSGRHPVLDLILQDNFVPNDTNLDANKECCQIVTGPNMGGKSCYIRQVALIAIMAQVGSFVPASSAKLRVLDGIHTRMGASDNIQQGRSTFLEELTEASHIILNCTAHSLIIIDELGRGTSTHDGVAIAYATLHYLLQQKRCIVLFVTHYPKIVDIKNEFPGSVGAYHVSYLTSQNTLEITDSQSDQGICNLDNGDITFLYKVVPGMSDKSFGLNVARLAQVSDF</sequence>
<dbReference type="SMART" id="SM00533">
    <property type="entry name" value="MUTSd"/>
    <property type="match status" value="1"/>
</dbReference>